<accession>A0A3D8YHG8</accession>
<feature type="transmembrane region" description="Helical" evidence="1">
    <location>
        <begin position="44"/>
        <end position="62"/>
    </location>
</feature>
<evidence type="ECO:0000313" key="3">
    <source>
        <dbReference type="Proteomes" id="UP000256373"/>
    </source>
</evidence>
<dbReference type="EMBL" id="QNUL01000001">
    <property type="protein sequence ID" value="REA64258.1"/>
    <property type="molecule type" value="Genomic_DNA"/>
</dbReference>
<name>A0A3D8YHG8_9BACT</name>
<evidence type="ECO:0008006" key="4">
    <source>
        <dbReference type="Google" id="ProtNLM"/>
    </source>
</evidence>
<comment type="caution">
    <text evidence="2">The sequence shown here is derived from an EMBL/GenBank/DDBJ whole genome shotgun (WGS) entry which is preliminary data.</text>
</comment>
<keyword evidence="1" id="KW-1133">Transmembrane helix</keyword>
<feature type="transmembrane region" description="Helical" evidence="1">
    <location>
        <begin position="74"/>
        <end position="96"/>
    </location>
</feature>
<keyword evidence="3" id="KW-1185">Reference proteome</keyword>
<evidence type="ECO:0000256" key="1">
    <source>
        <dbReference type="SAM" id="Phobius"/>
    </source>
</evidence>
<reference evidence="2 3" key="1">
    <citation type="submission" date="2018-07" db="EMBL/GenBank/DDBJ databases">
        <title>Dyadobacter roseus sp. nov., isolated from rose rhizosphere soil.</title>
        <authorList>
            <person name="Chen L."/>
        </authorList>
    </citation>
    <scope>NUCLEOTIDE SEQUENCE [LARGE SCALE GENOMIC DNA]</scope>
    <source>
        <strain evidence="2 3">RS19</strain>
    </source>
</reference>
<dbReference type="InterPro" id="IPR021362">
    <property type="entry name" value="DUF2834"/>
</dbReference>
<dbReference type="AlphaFoldDB" id="A0A3D8YHG8"/>
<dbReference type="Proteomes" id="UP000256373">
    <property type="component" value="Unassembled WGS sequence"/>
</dbReference>
<dbReference type="Pfam" id="PF11196">
    <property type="entry name" value="DUF2834"/>
    <property type="match status" value="1"/>
</dbReference>
<protein>
    <recommendedName>
        <fullName evidence="4">DUF2834 domain-containing protein</fullName>
    </recommendedName>
</protein>
<keyword evidence="1" id="KW-0812">Transmembrane</keyword>
<organism evidence="2 3">
    <name type="scientific">Dyadobacter luteus</name>
    <dbReference type="NCBI Taxonomy" id="2259619"/>
    <lineage>
        <taxon>Bacteria</taxon>
        <taxon>Pseudomonadati</taxon>
        <taxon>Bacteroidota</taxon>
        <taxon>Cytophagia</taxon>
        <taxon>Cytophagales</taxon>
        <taxon>Spirosomataceae</taxon>
        <taxon>Dyadobacter</taxon>
    </lineage>
</organism>
<dbReference type="RefSeq" id="WP_115828865.1">
    <property type="nucleotide sequence ID" value="NZ_QNUL01000001.1"/>
</dbReference>
<keyword evidence="1" id="KW-0472">Membrane</keyword>
<gene>
    <name evidence="2" type="ORF">DSL64_01510</name>
</gene>
<sequence>MKNLYLLLAIVGTVLPLSQFYGFLTEFGLDFHSFFEQLFVNHISSFFAWDVLISAVVVIVFIQAERQKNFIGYYWIAYIGLFLAGVSSGLPMFLYLRELSRNRHSSTQM</sequence>
<dbReference type="OrthoDB" id="964916at2"/>
<proteinExistence type="predicted"/>
<evidence type="ECO:0000313" key="2">
    <source>
        <dbReference type="EMBL" id="REA64258.1"/>
    </source>
</evidence>